<dbReference type="InterPro" id="IPR036388">
    <property type="entry name" value="WH-like_DNA-bd_sf"/>
</dbReference>
<dbReference type="GO" id="GO:0000976">
    <property type="term" value="F:transcription cis-regulatory region binding"/>
    <property type="evidence" value="ECO:0007669"/>
    <property type="project" value="TreeGrafter"/>
</dbReference>
<evidence type="ECO:0000313" key="6">
    <source>
        <dbReference type="EMBL" id="MBC6678240.1"/>
    </source>
</evidence>
<accession>A0A923NI06</accession>
<dbReference type="InterPro" id="IPR000847">
    <property type="entry name" value="LysR_HTH_N"/>
</dbReference>
<evidence type="ECO:0000256" key="3">
    <source>
        <dbReference type="ARBA" id="ARBA00023125"/>
    </source>
</evidence>
<dbReference type="EMBL" id="JACRYT010000001">
    <property type="protein sequence ID" value="MBC6678240.1"/>
    <property type="molecule type" value="Genomic_DNA"/>
</dbReference>
<dbReference type="Gene3D" id="3.40.190.10">
    <property type="entry name" value="Periplasmic binding protein-like II"/>
    <property type="match status" value="2"/>
</dbReference>
<dbReference type="PANTHER" id="PTHR30126:SF64">
    <property type="entry name" value="HTH-TYPE TRANSCRIPTIONAL REGULATOR CITR"/>
    <property type="match status" value="1"/>
</dbReference>
<dbReference type="GO" id="GO:0003700">
    <property type="term" value="F:DNA-binding transcription factor activity"/>
    <property type="evidence" value="ECO:0007669"/>
    <property type="project" value="InterPro"/>
</dbReference>
<dbReference type="InterPro" id="IPR005119">
    <property type="entry name" value="LysR_subst-bd"/>
</dbReference>
<organism evidence="6 7">
    <name type="scientific">Zhenpiania hominis</name>
    <dbReference type="NCBI Taxonomy" id="2763644"/>
    <lineage>
        <taxon>Bacteria</taxon>
        <taxon>Bacillati</taxon>
        <taxon>Bacillota</taxon>
        <taxon>Clostridia</taxon>
        <taxon>Peptostreptococcales</taxon>
        <taxon>Anaerovoracaceae</taxon>
        <taxon>Zhenpiania</taxon>
    </lineage>
</organism>
<proteinExistence type="inferred from homology"/>
<reference evidence="6" key="1">
    <citation type="submission" date="2020-08" db="EMBL/GenBank/DDBJ databases">
        <title>Genome public.</title>
        <authorList>
            <person name="Liu C."/>
            <person name="Sun Q."/>
        </authorList>
    </citation>
    <scope>NUCLEOTIDE SEQUENCE</scope>
    <source>
        <strain evidence="6">BX12</strain>
    </source>
</reference>
<dbReference type="FunFam" id="1.10.10.10:FF:000001">
    <property type="entry name" value="LysR family transcriptional regulator"/>
    <property type="match status" value="1"/>
</dbReference>
<evidence type="ECO:0000256" key="2">
    <source>
        <dbReference type="ARBA" id="ARBA00023015"/>
    </source>
</evidence>
<name>A0A923NI06_9FIRM</name>
<dbReference type="SUPFAM" id="SSF53850">
    <property type="entry name" value="Periplasmic binding protein-like II"/>
    <property type="match status" value="1"/>
</dbReference>
<dbReference type="SUPFAM" id="SSF46785">
    <property type="entry name" value="Winged helix' DNA-binding domain"/>
    <property type="match status" value="1"/>
</dbReference>
<dbReference type="PANTHER" id="PTHR30126">
    <property type="entry name" value="HTH-TYPE TRANSCRIPTIONAL REGULATOR"/>
    <property type="match status" value="1"/>
</dbReference>
<dbReference type="Pfam" id="PF00126">
    <property type="entry name" value="HTH_1"/>
    <property type="match status" value="1"/>
</dbReference>
<keyword evidence="4" id="KW-0804">Transcription</keyword>
<evidence type="ECO:0000256" key="1">
    <source>
        <dbReference type="ARBA" id="ARBA00009437"/>
    </source>
</evidence>
<dbReference type="Proteomes" id="UP000602647">
    <property type="component" value="Unassembled WGS sequence"/>
</dbReference>
<feature type="domain" description="HTH lysR-type" evidence="5">
    <location>
        <begin position="1"/>
        <end position="58"/>
    </location>
</feature>
<dbReference type="AlphaFoldDB" id="A0A923NI06"/>
<dbReference type="NCBIfam" id="NF040786">
    <property type="entry name" value="LysR_Sec_metab"/>
    <property type="match status" value="1"/>
</dbReference>
<keyword evidence="7" id="KW-1185">Reference proteome</keyword>
<sequence>MDFRQIEAFVNVVKHRSFSKAADATYLTQPTISAHIQTLEKELQMQLIDRSRKEALPTAEGRLFYDYALTMLNTREQAVYSLQNFCLNINGVVEIQASSIPGEYLVPDLMAAFKREYPAVRFYMEQSDSQSAAEHLLARRGELGFIGMKREDGLIYEPLMKDKAVLIAPDNEKFRKKQGKALPLVEFAREPFLLREEGSATRKTFEAKLEERGIPSGALTVVAKMNSMEAIKRAVAGGIGVSIISELAAERQRKDRGYLIFDLADYDSDREFYLVSNRNITMSPTAETFKLFVLDQFGSSSEKK</sequence>
<comment type="similarity">
    <text evidence="1">Belongs to the LysR transcriptional regulatory family.</text>
</comment>
<dbReference type="Pfam" id="PF03466">
    <property type="entry name" value="LysR_substrate"/>
    <property type="match status" value="1"/>
</dbReference>
<dbReference type="Gene3D" id="1.10.10.10">
    <property type="entry name" value="Winged helix-like DNA-binding domain superfamily/Winged helix DNA-binding domain"/>
    <property type="match status" value="1"/>
</dbReference>
<evidence type="ECO:0000313" key="7">
    <source>
        <dbReference type="Proteomes" id="UP000602647"/>
    </source>
</evidence>
<evidence type="ECO:0000256" key="4">
    <source>
        <dbReference type="ARBA" id="ARBA00023163"/>
    </source>
</evidence>
<protein>
    <submittedName>
        <fullName evidence="6">LysR family transcriptional regulator</fullName>
    </submittedName>
</protein>
<keyword evidence="3" id="KW-0238">DNA-binding</keyword>
<evidence type="ECO:0000259" key="5">
    <source>
        <dbReference type="PROSITE" id="PS50931"/>
    </source>
</evidence>
<comment type="caution">
    <text evidence="6">The sequence shown here is derived from an EMBL/GenBank/DDBJ whole genome shotgun (WGS) entry which is preliminary data.</text>
</comment>
<dbReference type="InterPro" id="IPR036390">
    <property type="entry name" value="WH_DNA-bd_sf"/>
</dbReference>
<dbReference type="PRINTS" id="PR00039">
    <property type="entry name" value="HTHLYSR"/>
</dbReference>
<keyword evidence="2" id="KW-0805">Transcription regulation</keyword>
<dbReference type="InterPro" id="IPR047788">
    <property type="entry name" value="LysR-like_Sec_metab"/>
</dbReference>
<dbReference type="RefSeq" id="WP_187301444.1">
    <property type="nucleotide sequence ID" value="NZ_JACRYT010000001.1"/>
</dbReference>
<gene>
    <name evidence="6" type="ORF">H9L42_00145</name>
</gene>
<dbReference type="PROSITE" id="PS50931">
    <property type="entry name" value="HTH_LYSR"/>
    <property type="match status" value="1"/>
</dbReference>